<feature type="region of interest" description="Disordered" evidence="1">
    <location>
        <begin position="1"/>
        <end position="35"/>
    </location>
</feature>
<proteinExistence type="predicted"/>
<dbReference type="Proteomes" id="UP001157974">
    <property type="component" value="Unassembled WGS sequence"/>
</dbReference>
<organism evidence="2 3">
    <name type="scientific">Rhodosorus marinus</name>
    <dbReference type="NCBI Taxonomy" id="101924"/>
    <lineage>
        <taxon>Eukaryota</taxon>
        <taxon>Rhodophyta</taxon>
        <taxon>Stylonematophyceae</taxon>
        <taxon>Stylonematales</taxon>
        <taxon>Stylonemataceae</taxon>
        <taxon>Rhodosorus</taxon>
    </lineage>
</organism>
<comment type="caution">
    <text evidence="2">The sequence shown here is derived from an EMBL/GenBank/DDBJ whole genome shotgun (WGS) entry which is preliminary data.</text>
</comment>
<reference evidence="2 3" key="1">
    <citation type="journal article" date="2023" name="Nat. Commun.">
        <title>Origin of minicircular mitochondrial genomes in red algae.</title>
        <authorList>
            <person name="Lee Y."/>
            <person name="Cho C.H."/>
            <person name="Lee Y.M."/>
            <person name="Park S.I."/>
            <person name="Yang J.H."/>
            <person name="West J.A."/>
            <person name="Bhattacharya D."/>
            <person name="Yoon H.S."/>
        </authorList>
    </citation>
    <scope>NUCLEOTIDE SEQUENCE [LARGE SCALE GENOMIC DNA]</scope>
    <source>
        <strain evidence="2 3">CCMP1338</strain>
        <tissue evidence="2">Whole cell</tissue>
    </source>
</reference>
<evidence type="ECO:0000313" key="3">
    <source>
        <dbReference type="Proteomes" id="UP001157974"/>
    </source>
</evidence>
<keyword evidence="3" id="KW-1185">Reference proteome</keyword>
<accession>A0AAV8UN23</accession>
<dbReference type="AlphaFoldDB" id="A0AAV8UN23"/>
<dbReference type="EMBL" id="JAMWBK010000009">
    <property type="protein sequence ID" value="KAJ8902483.1"/>
    <property type="molecule type" value="Genomic_DNA"/>
</dbReference>
<sequence>MDRSGGIQKKGVERGDGSDGKEKKRAHAGDFERQVEQIRKEAELVRANLDAAETALEEASQQRSNRHVQEPHALRVGKAAEEAYMPK</sequence>
<feature type="compositionally biased region" description="Basic and acidic residues" evidence="1">
    <location>
        <begin position="67"/>
        <end position="81"/>
    </location>
</feature>
<feature type="region of interest" description="Disordered" evidence="1">
    <location>
        <begin position="54"/>
        <end position="87"/>
    </location>
</feature>
<protein>
    <submittedName>
        <fullName evidence="2">Uncharacterized protein</fullName>
    </submittedName>
</protein>
<evidence type="ECO:0000313" key="2">
    <source>
        <dbReference type="EMBL" id="KAJ8902483.1"/>
    </source>
</evidence>
<name>A0AAV8UN23_9RHOD</name>
<evidence type="ECO:0000256" key="1">
    <source>
        <dbReference type="SAM" id="MobiDB-lite"/>
    </source>
</evidence>
<feature type="compositionally biased region" description="Basic and acidic residues" evidence="1">
    <location>
        <begin position="10"/>
        <end position="35"/>
    </location>
</feature>
<gene>
    <name evidence="2" type="ORF">NDN08_006887</name>
</gene>